<name>A0A6N2T8N6_9FIRM</name>
<reference evidence="1" key="1">
    <citation type="submission" date="2019-11" db="EMBL/GenBank/DDBJ databases">
        <authorList>
            <person name="Feng L."/>
        </authorList>
    </citation>
    <scope>NUCLEOTIDE SEQUENCE</scope>
    <source>
        <strain evidence="1">AundefinedLFYP135</strain>
    </source>
</reference>
<evidence type="ECO:0000313" key="1">
    <source>
        <dbReference type="EMBL" id="VYT02104.1"/>
    </source>
</evidence>
<proteinExistence type="predicted"/>
<gene>
    <name evidence="1" type="ORF">AULFYP135_01324</name>
</gene>
<accession>A0A6N2T8N6</accession>
<protein>
    <submittedName>
        <fullName evidence="1">Uncharacterized protein</fullName>
    </submittedName>
</protein>
<sequence length="72" mass="8374">MIRVIPFFSPFLRDKNCMKEIEAYINENGITKNDIIQLLRSDDNGYIILVYEDNKPYIPETESTESESSSPQ</sequence>
<dbReference type="AlphaFoldDB" id="A0A6N2T8N6"/>
<organism evidence="1">
    <name type="scientific">uncultured Anaerotruncus sp</name>
    <dbReference type="NCBI Taxonomy" id="905011"/>
    <lineage>
        <taxon>Bacteria</taxon>
        <taxon>Bacillati</taxon>
        <taxon>Bacillota</taxon>
        <taxon>Clostridia</taxon>
        <taxon>Eubacteriales</taxon>
        <taxon>Oscillospiraceae</taxon>
        <taxon>Anaerotruncus</taxon>
        <taxon>environmental samples</taxon>
    </lineage>
</organism>
<dbReference type="EMBL" id="CACRSL010000003">
    <property type="protein sequence ID" value="VYT02104.1"/>
    <property type="molecule type" value="Genomic_DNA"/>
</dbReference>